<dbReference type="Proteomes" id="UP000005439">
    <property type="component" value="Chromosome"/>
</dbReference>
<sequence>MKKPVSALMLLLFLVLQIILTKLPTSHQVQGTSWMTVTTEPGVLLQRPGQWYLVSPQQVYTLHATGVQITASGAPVHWMEVPEPSGQGIWRLALSPANVPLVGMGGIYPAPTGNQVLWLDPGSRMLYQSQPGSTAMSVLSPQLSAVQRVLWSPDGQAVAVYGTGPQGTGVYLWDRDQNILPVALPNQSATVTGLGFSRQQTVLAAFSNGQVIWQGHGVLPLPTLSSITLDSRRAELVGLTATQVIWWRPGKTEAFSRQDLKWNGPARFAANGQSFAVVGQTMNGNWHLVVYHHHHALQISLPYPESGPYYLDGFLGNHWILVTIPDGAHRGTYAWWVSGD</sequence>
<dbReference type="HOGENOM" id="CLU_816176_0_0_9"/>
<dbReference type="STRING" id="679936.Sulac_1346"/>
<reference evidence="2" key="1">
    <citation type="submission" date="2011-12" db="EMBL/GenBank/DDBJ databases">
        <title>The complete genome of chromosome of Sulfobacillus acidophilus DSM 10332.</title>
        <authorList>
            <person name="Lucas S."/>
            <person name="Han J."/>
            <person name="Lapidus A."/>
            <person name="Bruce D."/>
            <person name="Goodwin L."/>
            <person name="Pitluck S."/>
            <person name="Peters L."/>
            <person name="Kyrpides N."/>
            <person name="Mavromatis K."/>
            <person name="Ivanova N."/>
            <person name="Mikhailova N."/>
            <person name="Chertkov O."/>
            <person name="Saunders E."/>
            <person name="Detter J.C."/>
            <person name="Tapia R."/>
            <person name="Han C."/>
            <person name="Land M."/>
            <person name="Hauser L."/>
            <person name="Markowitz V."/>
            <person name="Cheng J.-F."/>
            <person name="Hugenholtz P."/>
            <person name="Woyke T."/>
            <person name="Wu D."/>
            <person name="Pukall R."/>
            <person name="Gehrich-Schroeter G."/>
            <person name="Schneider S."/>
            <person name="Klenk H.-P."/>
            <person name="Eisen J.A."/>
        </authorList>
    </citation>
    <scope>NUCLEOTIDE SEQUENCE [LARGE SCALE GENOMIC DNA]</scope>
    <source>
        <strain evidence="2">ATCC 700253 / DSM 10332 / NAL</strain>
    </source>
</reference>
<evidence type="ECO:0000313" key="2">
    <source>
        <dbReference type="Proteomes" id="UP000005439"/>
    </source>
</evidence>
<dbReference type="PATRIC" id="fig|679936.5.peg.1409"/>
<dbReference type="SUPFAM" id="SSF50952">
    <property type="entry name" value="Soluble quinoprotein glucose dehydrogenase"/>
    <property type="match status" value="1"/>
</dbReference>
<dbReference type="InterPro" id="IPR011041">
    <property type="entry name" value="Quinoprot_gluc/sorb_DH_b-prop"/>
</dbReference>
<dbReference type="InterPro" id="IPR015943">
    <property type="entry name" value="WD40/YVTN_repeat-like_dom_sf"/>
</dbReference>
<evidence type="ECO:0008006" key="3">
    <source>
        <dbReference type="Google" id="ProtNLM"/>
    </source>
</evidence>
<keyword evidence="2" id="KW-1185">Reference proteome</keyword>
<organism evidence="1 2">
    <name type="scientific">Sulfobacillus acidophilus (strain ATCC 700253 / DSM 10332 / NAL)</name>
    <dbReference type="NCBI Taxonomy" id="679936"/>
    <lineage>
        <taxon>Bacteria</taxon>
        <taxon>Bacillati</taxon>
        <taxon>Bacillota</taxon>
        <taxon>Clostridia</taxon>
        <taxon>Eubacteriales</taxon>
        <taxon>Clostridiales Family XVII. Incertae Sedis</taxon>
        <taxon>Sulfobacillus</taxon>
    </lineage>
</organism>
<gene>
    <name evidence="1" type="ordered locus">Sulac_1346</name>
</gene>
<dbReference type="EMBL" id="CP003179">
    <property type="protein sequence ID" value="AEW04843.1"/>
    <property type="molecule type" value="Genomic_DNA"/>
</dbReference>
<evidence type="ECO:0000313" key="1">
    <source>
        <dbReference type="EMBL" id="AEW04843.1"/>
    </source>
</evidence>
<reference evidence="1 2" key="2">
    <citation type="journal article" date="2012" name="Stand. Genomic Sci.">
        <title>Complete genome sequence of the moderately thermophilic mineral-sulfide-oxidizing firmicute Sulfobacillus acidophilus type strain (NAL(T)).</title>
        <authorList>
            <person name="Anderson I."/>
            <person name="Chertkov O."/>
            <person name="Chen A."/>
            <person name="Saunders E."/>
            <person name="Lapidus A."/>
            <person name="Nolan M."/>
            <person name="Lucas S."/>
            <person name="Hammon N."/>
            <person name="Deshpande S."/>
            <person name="Cheng J.F."/>
            <person name="Han C."/>
            <person name="Tapia R."/>
            <person name="Goodwin L.A."/>
            <person name="Pitluck S."/>
            <person name="Liolios K."/>
            <person name="Pagani I."/>
            <person name="Ivanova N."/>
            <person name="Mikhailova N."/>
            <person name="Pati A."/>
            <person name="Palaniappan K."/>
            <person name="Land M."/>
            <person name="Pan C."/>
            <person name="Rohde M."/>
            <person name="Pukall R."/>
            <person name="Goker M."/>
            <person name="Detter J.C."/>
            <person name="Woyke T."/>
            <person name="Bristow J."/>
            <person name="Eisen J.A."/>
            <person name="Markowitz V."/>
            <person name="Hugenholtz P."/>
            <person name="Kyrpides N.C."/>
            <person name="Klenk H.P."/>
            <person name="Mavromatis K."/>
        </authorList>
    </citation>
    <scope>NUCLEOTIDE SEQUENCE [LARGE SCALE GENOMIC DNA]</scope>
    <source>
        <strain evidence="2">ATCC 700253 / DSM 10332 / NAL</strain>
    </source>
</reference>
<protein>
    <recommendedName>
        <fullName evidence="3">WD40 repeat domain-containing protein</fullName>
    </recommendedName>
</protein>
<name>G8TWE5_SULAD</name>
<proteinExistence type="predicted"/>
<accession>G8TWE5</accession>
<dbReference type="Gene3D" id="2.130.10.10">
    <property type="entry name" value="YVTN repeat-like/Quinoprotein amine dehydrogenase"/>
    <property type="match status" value="1"/>
</dbReference>
<dbReference type="AlphaFoldDB" id="G8TWE5"/>
<dbReference type="KEGG" id="sap:Sulac_1346"/>